<dbReference type="Gene3D" id="3.40.30.10">
    <property type="entry name" value="Glutaredoxin"/>
    <property type="match status" value="1"/>
</dbReference>
<dbReference type="RefSeq" id="WP_091232666.1">
    <property type="nucleotide sequence ID" value="NZ_FNBG01000019.1"/>
</dbReference>
<name>A0A1G7PQ85_9BACL</name>
<dbReference type="InterPro" id="IPR036249">
    <property type="entry name" value="Thioredoxin-like_sf"/>
</dbReference>
<keyword evidence="2" id="KW-1185">Reference proteome</keyword>
<organism evidence="1 2">
    <name type="scientific">Fontibacillus panacisegetis</name>
    <dbReference type="NCBI Taxonomy" id="670482"/>
    <lineage>
        <taxon>Bacteria</taxon>
        <taxon>Bacillati</taxon>
        <taxon>Bacillota</taxon>
        <taxon>Bacilli</taxon>
        <taxon>Bacillales</taxon>
        <taxon>Paenibacillaceae</taxon>
        <taxon>Fontibacillus</taxon>
    </lineage>
</organism>
<proteinExistence type="predicted"/>
<evidence type="ECO:0000313" key="1">
    <source>
        <dbReference type="EMBL" id="SDF88492.1"/>
    </source>
</evidence>
<dbReference type="EMBL" id="FNBG01000019">
    <property type="protein sequence ID" value="SDF88492.1"/>
    <property type="molecule type" value="Genomic_DNA"/>
</dbReference>
<sequence length="175" mass="20007">MRRLFLKLYRYVYCLKSQKNKNHAFMPRNQGLPVGSPFPGLVDADAHMDLKEHDGIIVLFLSTTCQACIEIFTTINSLAERWPSKKMLLFIFGDDAEFRQVQKEHQIEIPMIPYEQTQFELYKTAIFPYVYVLSDQGIVLAQDTVNTVEKVAVIVNKGIKGIENVQFTGTGGKKE</sequence>
<dbReference type="AlphaFoldDB" id="A0A1G7PQ85"/>
<reference evidence="1 2" key="1">
    <citation type="submission" date="2016-10" db="EMBL/GenBank/DDBJ databases">
        <authorList>
            <person name="de Groot N.N."/>
        </authorList>
    </citation>
    <scope>NUCLEOTIDE SEQUENCE [LARGE SCALE GENOMIC DNA]</scope>
    <source>
        <strain evidence="1 2">DSM 28129</strain>
    </source>
</reference>
<protein>
    <recommendedName>
        <fullName evidence="3">Thioredoxin domain-containing protein</fullName>
    </recommendedName>
</protein>
<evidence type="ECO:0000313" key="2">
    <source>
        <dbReference type="Proteomes" id="UP000198972"/>
    </source>
</evidence>
<dbReference type="SUPFAM" id="SSF52833">
    <property type="entry name" value="Thioredoxin-like"/>
    <property type="match status" value="1"/>
</dbReference>
<accession>A0A1G7PQ85</accession>
<dbReference type="Proteomes" id="UP000198972">
    <property type="component" value="Unassembled WGS sequence"/>
</dbReference>
<evidence type="ECO:0008006" key="3">
    <source>
        <dbReference type="Google" id="ProtNLM"/>
    </source>
</evidence>
<dbReference type="STRING" id="670482.SAMN04488542_11973"/>
<dbReference type="OrthoDB" id="2974362at2"/>
<gene>
    <name evidence="1" type="ORF">SAMN04488542_11973</name>
</gene>